<evidence type="ECO:0000313" key="2">
    <source>
        <dbReference type="EMBL" id="MVZ62213.1"/>
    </source>
</evidence>
<gene>
    <name evidence="2" type="ORF">GQF63_09290</name>
</gene>
<sequence length="125" mass="14125">MKSIKHPLRLDNHSFPLSDAILEDNWMYVSGQGPVDVATGEFKLSNIVEETKLTMENIRLILAQENLGFEHIVKCNVHLADIHDFDVFNRVYAAYFPGTKPARTTVQSVLMRGILVEIDCVAKKP</sequence>
<dbReference type="Proteomes" id="UP000435036">
    <property type="component" value="Unassembled WGS sequence"/>
</dbReference>
<dbReference type="InterPro" id="IPR035959">
    <property type="entry name" value="RutC-like_sf"/>
</dbReference>
<dbReference type="OrthoDB" id="9803101at2"/>
<dbReference type="GO" id="GO:0005829">
    <property type="term" value="C:cytosol"/>
    <property type="evidence" value="ECO:0007669"/>
    <property type="project" value="TreeGrafter"/>
</dbReference>
<dbReference type="Gene3D" id="3.30.1330.40">
    <property type="entry name" value="RutC-like"/>
    <property type="match status" value="1"/>
</dbReference>
<organism evidence="2 3">
    <name type="scientific">Sphingobacterium humi</name>
    <dbReference type="NCBI Taxonomy" id="1796905"/>
    <lineage>
        <taxon>Bacteria</taxon>
        <taxon>Pseudomonadati</taxon>
        <taxon>Bacteroidota</taxon>
        <taxon>Sphingobacteriia</taxon>
        <taxon>Sphingobacteriales</taxon>
        <taxon>Sphingobacteriaceae</taxon>
        <taxon>Sphingobacterium</taxon>
    </lineage>
</organism>
<dbReference type="RefSeq" id="WP_160368958.1">
    <property type="nucleotide sequence ID" value="NZ_WSQA01000006.1"/>
</dbReference>
<dbReference type="EMBL" id="WSQA01000006">
    <property type="protein sequence ID" value="MVZ62213.1"/>
    <property type="molecule type" value="Genomic_DNA"/>
</dbReference>
<dbReference type="InterPro" id="IPR006175">
    <property type="entry name" value="YjgF/YER057c/UK114"/>
</dbReference>
<protein>
    <submittedName>
        <fullName evidence="2">RidA family protein</fullName>
    </submittedName>
</protein>
<dbReference type="CDD" id="cd00448">
    <property type="entry name" value="YjgF_YER057c_UK114_family"/>
    <property type="match status" value="1"/>
</dbReference>
<evidence type="ECO:0000256" key="1">
    <source>
        <dbReference type="ARBA" id="ARBA00010552"/>
    </source>
</evidence>
<evidence type="ECO:0000313" key="3">
    <source>
        <dbReference type="Proteomes" id="UP000435036"/>
    </source>
</evidence>
<dbReference type="PANTHER" id="PTHR11803:SF58">
    <property type="entry name" value="PROTEIN HMF1-RELATED"/>
    <property type="match status" value="1"/>
</dbReference>
<dbReference type="SUPFAM" id="SSF55298">
    <property type="entry name" value="YjgF-like"/>
    <property type="match status" value="1"/>
</dbReference>
<reference evidence="2 3" key="1">
    <citation type="submission" date="2019-12" db="EMBL/GenBank/DDBJ databases">
        <authorList>
            <person name="Dong K."/>
        </authorList>
    </citation>
    <scope>NUCLEOTIDE SEQUENCE [LARGE SCALE GENOMIC DNA]</scope>
    <source>
        <strain evidence="2 3">JCM 31225</strain>
    </source>
</reference>
<keyword evidence="3" id="KW-1185">Reference proteome</keyword>
<dbReference type="Pfam" id="PF01042">
    <property type="entry name" value="Ribonuc_L-PSP"/>
    <property type="match status" value="1"/>
</dbReference>
<dbReference type="AlphaFoldDB" id="A0A6N8KXL2"/>
<name>A0A6N8KXL2_9SPHI</name>
<accession>A0A6N8KXL2</accession>
<comment type="caution">
    <text evidence="2">The sequence shown here is derived from an EMBL/GenBank/DDBJ whole genome shotgun (WGS) entry which is preliminary data.</text>
</comment>
<dbReference type="GO" id="GO:0019239">
    <property type="term" value="F:deaminase activity"/>
    <property type="evidence" value="ECO:0007669"/>
    <property type="project" value="TreeGrafter"/>
</dbReference>
<dbReference type="PANTHER" id="PTHR11803">
    <property type="entry name" value="2-IMINOBUTANOATE/2-IMINOPROPANOATE DEAMINASE RIDA"/>
    <property type="match status" value="1"/>
</dbReference>
<comment type="similarity">
    <text evidence="1">Belongs to the RutC family.</text>
</comment>
<proteinExistence type="inferred from homology"/>